<reference evidence="1 2" key="1">
    <citation type="submission" date="2019-09" db="EMBL/GenBank/DDBJ databases">
        <title>NBRP : Genome information of microbial organism related human and environment.</title>
        <authorList>
            <person name="Hattori M."/>
            <person name="Oshima K."/>
            <person name="Inaba H."/>
            <person name="Suda W."/>
            <person name="Sakamoto M."/>
            <person name="Iino T."/>
            <person name="Kitahara M."/>
            <person name="Oshida Y."/>
            <person name="Iida T."/>
            <person name="Kudo T."/>
            <person name="Itoh T."/>
            <person name="Ohkuma M."/>
        </authorList>
    </citation>
    <scope>NUCLEOTIDE SEQUENCE [LARGE SCALE GENOMIC DNA]</scope>
    <source>
        <strain evidence="1 2">Q-1</strain>
    </source>
</reference>
<gene>
    <name evidence="1" type="ORF">JCM17846_11000</name>
</gene>
<protein>
    <submittedName>
        <fullName evidence="1">Uncharacterized protein</fullName>
    </submittedName>
</protein>
<name>A0A5A7N5R0_9PROT</name>
<keyword evidence="2" id="KW-1185">Reference proteome</keyword>
<proteinExistence type="predicted"/>
<evidence type="ECO:0000313" key="1">
    <source>
        <dbReference type="EMBL" id="GER03418.1"/>
    </source>
</evidence>
<sequence>MANIGRQILQNIGCGTLAKALDHAIIHLWGSRLASRLASSLATSLGRGLSRILSCGLIKAQDGCTRLLGGKILGQNR</sequence>
<dbReference type="AlphaFoldDB" id="A0A5A7N5R0"/>
<comment type="caution">
    <text evidence="1">The sequence shown here is derived from an EMBL/GenBank/DDBJ whole genome shotgun (WGS) entry which is preliminary data.</text>
</comment>
<dbReference type="Proteomes" id="UP000324996">
    <property type="component" value="Unassembled WGS sequence"/>
</dbReference>
<evidence type="ECO:0000313" key="2">
    <source>
        <dbReference type="Proteomes" id="UP000324996"/>
    </source>
</evidence>
<dbReference type="EMBL" id="BKCN01000004">
    <property type="protein sequence ID" value="GER03418.1"/>
    <property type="molecule type" value="Genomic_DNA"/>
</dbReference>
<organism evidence="1 2">
    <name type="scientific">Iodidimonas nitroreducens</name>
    <dbReference type="NCBI Taxonomy" id="1236968"/>
    <lineage>
        <taxon>Bacteria</taxon>
        <taxon>Pseudomonadati</taxon>
        <taxon>Pseudomonadota</taxon>
        <taxon>Alphaproteobacteria</taxon>
        <taxon>Iodidimonadales</taxon>
        <taxon>Iodidimonadaceae</taxon>
        <taxon>Iodidimonas</taxon>
    </lineage>
</organism>
<accession>A0A5A7N5R0</accession>